<evidence type="ECO:0000313" key="7">
    <source>
        <dbReference type="Proteomes" id="UP000741013"/>
    </source>
</evidence>
<dbReference type="PANTHER" id="PTHR43046:SF16">
    <property type="entry name" value="ADP-RIBOSE PYROPHOSPHATASE YJHB-RELATED"/>
    <property type="match status" value="1"/>
</dbReference>
<keyword evidence="7" id="KW-1185">Reference proteome</keyword>
<keyword evidence="3 4" id="KW-0378">Hydrolase</keyword>
<dbReference type="PROSITE" id="PS51462">
    <property type="entry name" value="NUDIX"/>
    <property type="match status" value="1"/>
</dbReference>
<evidence type="ECO:0000256" key="2">
    <source>
        <dbReference type="ARBA" id="ARBA00005582"/>
    </source>
</evidence>
<dbReference type="InterPro" id="IPR015797">
    <property type="entry name" value="NUDIX_hydrolase-like_dom_sf"/>
</dbReference>
<comment type="similarity">
    <text evidence="2 4">Belongs to the Nudix hydrolase family.</text>
</comment>
<dbReference type="PRINTS" id="PR00502">
    <property type="entry name" value="NUDIXFAMILY"/>
</dbReference>
<dbReference type="InterPro" id="IPR020084">
    <property type="entry name" value="NUDIX_hydrolase_CS"/>
</dbReference>
<evidence type="ECO:0000256" key="1">
    <source>
        <dbReference type="ARBA" id="ARBA00001946"/>
    </source>
</evidence>
<proteinExistence type="inferred from homology"/>
<dbReference type="PROSITE" id="PS00893">
    <property type="entry name" value="NUDIX_BOX"/>
    <property type="match status" value="1"/>
</dbReference>
<evidence type="ECO:0000256" key="4">
    <source>
        <dbReference type="RuleBase" id="RU003476"/>
    </source>
</evidence>
<dbReference type="InterPro" id="IPR000086">
    <property type="entry name" value="NUDIX_hydrolase_dom"/>
</dbReference>
<dbReference type="Proteomes" id="UP000741013">
    <property type="component" value="Unassembled WGS sequence"/>
</dbReference>
<evidence type="ECO:0000259" key="5">
    <source>
        <dbReference type="PROSITE" id="PS51462"/>
    </source>
</evidence>
<feature type="domain" description="Nudix hydrolase" evidence="5">
    <location>
        <begin position="6"/>
        <end position="135"/>
    </location>
</feature>
<reference evidence="6 7" key="1">
    <citation type="submission" date="2021-03" db="EMBL/GenBank/DDBJ databases">
        <title>Sequencing the genomes of 1000 actinobacteria strains.</title>
        <authorList>
            <person name="Klenk H.-P."/>
        </authorList>
    </citation>
    <scope>NUCLEOTIDE SEQUENCE [LARGE SCALE GENOMIC DNA]</scope>
    <source>
        <strain evidence="6 7">DSM 45510</strain>
    </source>
</reference>
<dbReference type="Gene3D" id="3.90.79.10">
    <property type="entry name" value="Nucleoside Triphosphate Pyrophosphohydrolase"/>
    <property type="match status" value="1"/>
</dbReference>
<dbReference type="InterPro" id="IPR020476">
    <property type="entry name" value="Nudix_hydrolase"/>
</dbReference>
<protein>
    <submittedName>
        <fullName evidence="6">8-oxo-dGTP pyrophosphatase MutT (NUDIX family)</fullName>
    </submittedName>
</protein>
<dbReference type="Pfam" id="PF00293">
    <property type="entry name" value="NUDIX"/>
    <property type="match status" value="1"/>
</dbReference>
<dbReference type="CDD" id="cd04683">
    <property type="entry name" value="NUDIX_Hydrolase"/>
    <property type="match status" value="1"/>
</dbReference>
<organism evidence="6 7">
    <name type="scientific">Amycolatopsis magusensis</name>
    <dbReference type="NCBI Taxonomy" id="882444"/>
    <lineage>
        <taxon>Bacteria</taxon>
        <taxon>Bacillati</taxon>
        <taxon>Actinomycetota</taxon>
        <taxon>Actinomycetes</taxon>
        <taxon>Pseudonocardiales</taxon>
        <taxon>Pseudonocardiaceae</taxon>
        <taxon>Amycolatopsis</taxon>
    </lineage>
</organism>
<comment type="caution">
    <text evidence="6">The sequence shown here is derived from an EMBL/GenBank/DDBJ whole genome shotgun (WGS) entry which is preliminary data.</text>
</comment>
<dbReference type="RefSeq" id="WP_209669982.1">
    <property type="nucleotide sequence ID" value="NZ_JAGGMS010000001.1"/>
</dbReference>
<name>A0ABS4Q4X4_9PSEU</name>
<dbReference type="SUPFAM" id="SSF55811">
    <property type="entry name" value="Nudix"/>
    <property type="match status" value="1"/>
</dbReference>
<evidence type="ECO:0000256" key="3">
    <source>
        <dbReference type="ARBA" id="ARBA00022801"/>
    </source>
</evidence>
<gene>
    <name evidence="6" type="ORF">JOM49_008246</name>
</gene>
<comment type="cofactor">
    <cofactor evidence="1">
        <name>Mg(2+)</name>
        <dbReference type="ChEBI" id="CHEBI:18420"/>
    </cofactor>
</comment>
<accession>A0ABS4Q4X4</accession>
<dbReference type="EMBL" id="JAGGMS010000001">
    <property type="protein sequence ID" value="MBP2186720.1"/>
    <property type="molecule type" value="Genomic_DNA"/>
</dbReference>
<sequence length="154" mass="17042">MPDGQHTIIDAHVLLIRDGEVLLTRRRGTYGDGMWHLPSGKLDPGESLPNAAVREAHEEIGVHINPDDLHHVHTLHVTGAGQTPRLGIFFATHHWTGQPHNREPDKCSAIAWFPLVALPDDVIPYPLAGIHGYLHGTTFGIHGWPQSAHYATHR</sequence>
<dbReference type="PANTHER" id="PTHR43046">
    <property type="entry name" value="GDP-MANNOSE MANNOSYL HYDROLASE"/>
    <property type="match status" value="1"/>
</dbReference>
<evidence type="ECO:0000313" key="6">
    <source>
        <dbReference type="EMBL" id="MBP2186720.1"/>
    </source>
</evidence>